<organism evidence="2 3">
    <name type="scientific">Ranitomeya imitator</name>
    <name type="common">mimic poison frog</name>
    <dbReference type="NCBI Taxonomy" id="111125"/>
    <lineage>
        <taxon>Eukaryota</taxon>
        <taxon>Metazoa</taxon>
        <taxon>Chordata</taxon>
        <taxon>Craniata</taxon>
        <taxon>Vertebrata</taxon>
        <taxon>Euteleostomi</taxon>
        <taxon>Amphibia</taxon>
        <taxon>Batrachia</taxon>
        <taxon>Anura</taxon>
        <taxon>Neobatrachia</taxon>
        <taxon>Hyloidea</taxon>
        <taxon>Dendrobatidae</taxon>
        <taxon>Dendrobatinae</taxon>
        <taxon>Ranitomeya</taxon>
    </lineage>
</organism>
<evidence type="ECO:0000313" key="2">
    <source>
        <dbReference type="EMBL" id="CAJ0964806.1"/>
    </source>
</evidence>
<keyword evidence="3" id="KW-1185">Reference proteome</keyword>
<keyword evidence="1" id="KW-0472">Membrane</keyword>
<dbReference type="Proteomes" id="UP001176940">
    <property type="component" value="Unassembled WGS sequence"/>
</dbReference>
<feature type="transmembrane region" description="Helical" evidence="1">
    <location>
        <begin position="6"/>
        <end position="25"/>
    </location>
</feature>
<protein>
    <submittedName>
        <fullName evidence="2">Uncharacterized protein</fullName>
    </submittedName>
</protein>
<keyword evidence="1" id="KW-1133">Transmembrane helix</keyword>
<reference evidence="2" key="1">
    <citation type="submission" date="2023-07" db="EMBL/GenBank/DDBJ databases">
        <authorList>
            <person name="Stuckert A."/>
        </authorList>
    </citation>
    <scope>NUCLEOTIDE SEQUENCE</scope>
</reference>
<accession>A0ABN9MDG4</accession>
<proteinExistence type="predicted"/>
<keyword evidence="1" id="KW-0812">Transmembrane</keyword>
<gene>
    <name evidence="2" type="ORF">RIMI_LOCUS19619264</name>
</gene>
<dbReference type="EMBL" id="CAUEEQ010063166">
    <property type="protein sequence ID" value="CAJ0964806.1"/>
    <property type="molecule type" value="Genomic_DNA"/>
</dbReference>
<sequence>MELCALDTVCAGCSLALAGGLYYLYRRQRAAVRRIQTAARLQVGAELRTLLEAGRELAMWCCRVSSHRVLLISCYTPGGPCMTDGNALSGPAALWMQHLSAAIY</sequence>
<evidence type="ECO:0000313" key="3">
    <source>
        <dbReference type="Proteomes" id="UP001176940"/>
    </source>
</evidence>
<comment type="caution">
    <text evidence="2">The sequence shown here is derived from an EMBL/GenBank/DDBJ whole genome shotgun (WGS) entry which is preliminary data.</text>
</comment>
<evidence type="ECO:0000256" key="1">
    <source>
        <dbReference type="SAM" id="Phobius"/>
    </source>
</evidence>
<name>A0ABN9MDG4_9NEOB</name>